<feature type="domain" description="Methyltransferase small" evidence="3">
    <location>
        <begin position="179"/>
        <end position="317"/>
    </location>
</feature>
<dbReference type="GO" id="GO:0008168">
    <property type="term" value="F:methyltransferase activity"/>
    <property type="evidence" value="ECO:0007669"/>
    <property type="project" value="UniProtKB-KW"/>
</dbReference>
<dbReference type="RefSeq" id="WP_243479594.1">
    <property type="nucleotide sequence ID" value="NZ_CP063982.1"/>
</dbReference>
<organism evidence="4 5">
    <name type="scientific">Orrella daihaiensis</name>
    <dbReference type="NCBI Taxonomy" id="2782176"/>
    <lineage>
        <taxon>Bacteria</taxon>
        <taxon>Pseudomonadati</taxon>
        <taxon>Pseudomonadota</taxon>
        <taxon>Betaproteobacteria</taxon>
        <taxon>Burkholderiales</taxon>
        <taxon>Alcaligenaceae</taxon>
        <taxon>Orrella</taxon>
    </lineage>
</organism>
<gene>
    <name evidence="4" type="ORF">DHf2319_04280</name>
</gene>
<accession>A0ABY4ANZ9</accession>
<dbReference type="CDD" id="cd02440">
    <property type="entry name" value="AdoMet_MTases"/>
    <property type="match status" value="1"/>
</dbReference>
<evidence type="ECO:0000259" key="3">
    <source>
        <dbReference type="Pfam" id="PF05175"/>
    </source>
</evidence>
<name>A0ABY4ANZ9_9BURK</name>
<reference evidence="4 5" key="1">
    <citation type="submission" date="2020-11" db="EMBL/GenBank/DDBJ databases">
        <title>Algicoccus daihaiensis sp.nov., isolated from Daihai Lake in Inner Mongolia.</title>
        <authorList>
            <person name="Kai J."/>
        </authorList>
    </citation>
    <scope>NUCLEOTIDE SEQUENCE [LARGE SCALE GENOMIC DNA]</scope>
    <source>
        <strain evidence="5">f23</strain>
    </source>
</reference>
<dbReference type="InterPro" id="IPR007848">
    <property type="entry name" value="Small_mtfrase_dom"/>
</dbReference>
<dbReference type="SUPFAM" id="SSF53335">
    <property type="entry name" value="S-adenosyl-L-methionine-dependent methyltransferases"/>
    <property type="match status" value="1"/>
</dbReference>
<proteinExistence type="predicted"/>
<protein>
    <submittedName>
        <fullName evidence="4">Methyltransferase</fullName>
    </submittedName>
</protein>
<dbReference type="Proteomes" id="UP000831607">
    <property type="component" value="Chromosome"/>
</dbReference>
<dbReference type="Pfam" id="PF05175">
    <property type="entry name" value="MTS"/>
    <property type="match status" value="1"/>
</dbReference>
<keyword evidence="5" id="KW-1185">Reference proteome</keyword>
<evidence type="ECO:0000256" key="1">
    <source>
        <dbReference type="ARBA" id="ARBA00022603"/>
    </source>
</evidence>
<sequence>MQPTQTQQIEIPLPDTTTSVYWQSAHHWNPPRHIETIGTNVSAKSAGRALGQSTALLCQGDYQQARQLLSAIKRLINNKSRSFEPVDLPERFHRIRLQRSQAARQAGLLLVEIKPGYAIHLAGAPDAHDALRMAYGERLEEVDFVVPLSELVGVLSAFEWHRQGLPVAALGHNIFPRWGVFAPTRHEYLDLVMQAELPSPCDTAVDVGTGTGVLAMLLAKRGIQQVIATDVNPAALACATDNVHRANLHTQITILDCDLIPEGKFDLIVCNPPWLPGAASGPLEAAIYDPQHRMLQGFLNAVGAHLQPNGQAWLILSDLAEHLKLRSREDLLGWFENAGLVPVHRLQTKASHRKLSDTNDPLMPFRRAEITSLWQLRLSCSGETP</sequence>
<dbReference type="InterPro" id="IPR029063">
    <property type="entry name" value="SAM-dependent_MTases_sf"/>
</dbReference>
<keyword evidence="1 4" id="KW-0489">Methyltransferase</keyword>
<evidence type="ECO:0000256" key="2">
    <source>
        <dbReference type="ARBA" id="ARBA00022691"/>
    </source>
</evidence>
<dbReference type="PANTHER" id="PTHR18895">
    <property type="entry name" value="HEMK METHYLTRANSFERASE"/>
    <property type="match status" value="1"/>
</dbReference>
<dbReference type="Gene3D" id="3.40.50.150">
    <property type="entry name" value="Vaccinia Virus protein VP39"/>
    <property type="match status" value="1"/>
</dbReference>
<dbReference type="InterPro" id="IPR050320">
    <property type="entry name" value="N5-glutamine_MTase"/>
</dbReference>
<dbReference type="EMBL" id="CP063982">
    <property type="protein sequence ID" value="UOD51125.1"/>
    <property type="molecule type" value="Genomic_DNA"/>
</dbReference>
<keyword evidence="1 4" id="KW-0808">Transferase</keyword>
<dbReference type="PROSITE" id="PS00092">
    <property type="entry name" value="N6_MTASE"/>
    <property type="match status" value="1"/>
</dbReference>
<dbReference type="PANTHER" id="PTHR18895:SF74">
    <property type="entry name" value="MTRF1L RELEASE FACTOR GLUTAMINE METHYLTRANSFERASE"/>
    <property type="match status" value="1"/>
</dbReference>
<evidence type="ECO:0000313" key="4">
    <source>
        <dbReference type="EMBL" id="UOD51125.1"/>
    </source>
</evidence>
<keyword evidence="2" id="KW-0949">S-adenosyl-L-methionine</keyword>
<dbReference type="InterPro" id="IPR002052">
    <property type="entry name" value="DNA_methylase_N6_adenine_CS"/>
</dbReference>
<dbReference type="GO" id="GO:0032259">
    <property type="term" value="P:methylation"/>
    <property type="evidence" value="ECO:0007669"/>
    <property type="project" value="UniProtKB-KW"/>
</dbReference>
<evidence type="ECO:0000313" key="5">
    <source>
        <dbReference type="Proteomes" id="UP000831607"/>
    </source>
</evidence>